<evidence type="ECO:0000313" key="3">
    <source>
        <dbReference type="Proteomes" id="UP000324233"/>
    </source>
</evidence>
<protein>
    <recommendedName>
        <fullName evidence="4">Lipocalin-like domain-containing protein</fullName>
    </recommendedName>
</protein>
<dbReference type="RefSeq" id="WP_148594756.1">
    <property type="nucleotide sequence ID" value="NZ_CP042997.1"/>
</dbReference>
<keyword evidence="3" id="KW-1185">Reference proteome</keyword>
<reference evidence="2 3" key="1">
    <citation type="submission" date="2019-08" db="EMBL/GenBank/DDBJ databases">
        <title>Deep-cultivation of Planctomycetes and their phenomic and genomic characterization uncovers novel biology.</title>
        <authorList>
            <person name="Wiegand S."/>
            <person name="Jogler M."/>
            <person name="Boedeker C."/>
            <person name="Pinto D."/>
            <person name="Vollmers J."/>
            <person name="Rivas-Marin E."/>
            <person name="Kohn T."/>
            <person name="Peeters S.H."/>
            <person name="Heuer A."/>
            <person name="Rast P."/>
            <person name="Oberbeckmann S."/>
            <person name="Bunk B."/>
            <person name="Jeske O."/>
            <person name="Meyerdierks A."/>
            <person name="Storesund J.E."/>
            <person name="Kallscheuer N."/>
            <person name="Luecker S."/>
            <person name="Lage O.M."/>
            <person name="Pohl T."/>
            <person name="Merkel B.J."/>
            <person name="Hornburger P."/>
            <person name="Mueller R.-W."/>
            <person name="Bruemmer F."/>
            <person name="Labrenz M."/>
            <person name="Spormann A.M."/>
            <person name="Op den Camp H."/>
            <person name="Overmann J."/>
            <person name="Amann R."/>
            <person name="Jetten M.S.M."/>
            <person name="Mascher T."/>
            <person name="Medema M.H."/>
            <person name="Devos D.P."/>
            <person name="Kaster A.-K."/>
            <person name="Ovreas L."/>
            <person name="Rohde M."/>
            <person name="Galperin M.Y."/>
            <person name="Jogler C."/>
        </authorList>
    </citation>
    <scope>NUCLEOTIDE SEQUENCE [LARGE SCALE GENOMIC DNA]</scope>
    <source>
        <strain evidence="2 3">OJF2</strain>
    </source>
</reference>
<accession>A0A5B9W4A5</accession>
<dbReference type="AlphaFoldDB" id="A0A5B9W4A5"/>
<keyword evidence="1" id="KW-0732">Signal</keyword>
<dbReference type="OrthoDB" id="290190at2"/>
<proteinExistence type="predicted"/>
<evidence type="ECO:0008006" key="4">
    <source>
        <dbReference type="Google" id="ProtNLM"/>
    </source>
</evidence>
<evidence type="ECO:0000256" key="1">
    <source>
        <dbReference type="SAM" id="SignalP"/>
    </source>
</evidence>
<gene>
    <name evidence="2" type="ORF">OJF2_34360</name>
</gene>
<organism evidence="2 3">
    <name type="scientific">Aquisphaera giovannonii</name>
    <dbReference type="NCBI Taxonomy" id="406548"/>
    <lineage>
        <taxon>Bacteria</taxon>
        <taxon>Pseudomonadati</taxon>
        <taxon>Planctomycetota</taxon>
        <taxon>Planctomycetia</taxon>
        <taxon>Isosphaerales</taxon>
        <taxon>Isosphaeraceae</taxon>
        <taxon>Aquisphaera</taxon>
    </lineage>
</organism>
<dbReference type="KEGG" id="agv:OJF2_34360"/>
<dbReference type="EMBL" id="CP042997">
    <property type="protein sequence ID" value="QEH34891.1"/>
    <property type="molecule type" value="Genomic_DNA"/>
</dbReference>
<feature type="chain" id="PRO_5022912911" description="Lipocalin-like domain-containing protein" evidence="1">
    <location>
        <begin position="26"/>
        <end position="153"/>
    </location>
</feature>
<sequence length="153" mass="16534" precursor="true">MLTMTGTLGLAATLMLGLLAADAAAQSEPALKPSELTGGYTIVSGEKFGIKEPEERIEGATVRFSDDRIIVVDKEKKEIYGATYKLEACEGDHTCKITMTSKLADKEDQVAKGLIKKEGDTIKLIYALPGAAAPTEFKTGEKQLMFVMKNMNK</sequence>
<feature type="signal peptide" evidence="1">
    <location>
        <begin position="1"/>
        <end position="25"/>
    </location>
</feature>
<dbReference type="Proteomes" id="UP000324233">
    <property type="component" value="Chromosome"/>
</dbReference>
<evidence type="ECO:0000313" key="2">
    <source>
        <dbReference type="EMBL" id="QEH34891.1"/>
    </source>
</evidence>
<name>A0A5B9W4A5_9BACT</name>